<dbReference type="Gene3D" id="3.40.50.720">
    <property type="entry name" value="NAD(P)-binding Rossmann-like Domain"/>
    <property type="match status" value="1"/>
</dbReference>
<protein>
    <submittedName>
        <fullName evidence="2">Alcohol dehydrogenase</fullName>
    </submittedName>
</protein>
<comment type="caution">
    <text evidence="2">The sequence shown here is derived from an EMBL/GenBank/DDBJ whole genome shotgun (WGS) entry which is preliminary data.</text>
</comment>
<dbReference type="InterPro" id="IPR013154">
    <property type="entry name" value="ADH-like_N"/>
</dbReference>
<dbReference type="Proteomes" id="UP000717696">
    <property type="component" value="Unassembled WGS sequence"/>
</dbReference>
<dbReference type="PANTHER" id="PTHR45033">
    <property type="match status" value="1"/>
</dbReference>
<dbReference type="SUPFAM" id="SSF51735">
    <property type="entry name" value="NAD(P)-binding Rossmann-fold domains"/>
    <property type="match status" value="1"/>
</dbReference>
<dbReference type="AlphaFoldDB" id="A0A9P9EUP5"/>
<dbReference type="EMBL" id="JAGMUU010000010">
    <property type="protein sequence ID" value="KAH7144280.1"/>
    <property type="molecule type" value="Genomic_DNA"/>
</dbReference>
<dbReference type="InterPro" id="IPR036291">
    <property type="entry name" value="NAD(P)-bd_dom_sf"/>
</dbReference>
<evidence type="ECO:0000313" key="3">
    <source>
        <dbReference type="Proteomes" id="UP000717696"/>
    </source>
</evidence>
<dbReference type="PANTHER" id="PTHR45033:SF2">
    <property type="entry name" value="ZINC-TYPE ALCOHOL DEHYDROGENASE-LIKE PROTEIN C1773.06C"/>
    <property type="match status" value="1"/>
</dbReference>
<dbReference type="InterPro" id="IPR013149">
    <property type="entry name" value="ADH-like_C"/>
</dbReference>
<evidence type="ECO:0000313" key="2">
    <source>
        <dbReference type="EMBL" id="KAH7144280.1"/>
    </source>
</evidence>
<dbReference type="OrthoDB" id="9930022at2759"/>
<dbReference type="InterPro" id="IPR052711">
    <property type="entry name" value="Zinc_ADH-like"/>
</dbReference>
<dbReference type="GO" id="GO:0016491">
    <property type="term" value="F:oxidoreductase activity"/>
    <property type="evidence" value="ECO:0007669"/>
    <property type="project" value="InterPro"/>
</dbReference>
<evidence type="ECO:0000259" key="1">
    <source>
        <dbReference type="SMART" id="SM00829"/>
    </source>
</evidence>
<dbReference type="SMART" id="SM00829">
    <property type="entry name" value="PKS_ER"/>
    <property type="match status" value="1"/>
</dbReference>
<reference evidence="2" key="1">
    <citation type="journal article" date="2021" name="Nat. Commun.">
        <title>Genetic determinants of endophytism in the Arabidopsis root mycobiome.</title>
        <authorList>
            <person name="Mesny F."/>
            <person name="Miyauchi S."/>
            <person name="Thiergart T."/>
            <person name="Pickel B."/>
            <person name="Atanasova L."/>
            <person name="Karlsson M."/>
            <person name="Huettel B."/>
            <person name="Barry K.W."/>
            <person name="Haridas S."/>
            <person name="Chen C."/>
            <person name="Bauer D."/>
            <person name="Andreopoulos W."/>
            <person name="Pangilinan J."/>
            <person name="LaButti K."/>
            <person name="Riley R."/>
            <person name="Lipzen A."/>
            <person name="Clum A."/>
            <person name="Drula E."/>
            <person name="Henrissat B."/>
            <person name="Kohler A."/>
            <person name="Grigoriev I.V."/>
            <person name="Martin F.M."/>
            <person name="Hacquard S."/>
        </authorList>
    </citation>
    <scope>NUCLEOTIDE SEQUENCE</scope>
    <source>
        <strain evidence="2">MPI-CAGE-AT-0021</strain>
    </source>
</reference>
<dbReference type="Pfam" id="PF08240">
    <property type="entry name" value="ADH_N"/>
    <property type="match status" value="1"/>
</dbReference>
<dbReference type="Gene3D" id="3.90.180.10">
    <property type="entry name" value="Medium-chain alcohol dehydrogenases, catalytic domain"/>
    <property type="match status" value="2"/>
</dbReference>
<keyword evidence="3" id="KW-1185">Reference proteome</keyword>
<gene>
    <name evidence="2" type="ORF">B0J13DRAFT_585064</name>
</gene>
<accession>A0A9P9EUP5</accession>
<dbReference type="Pfam" id="PF13602">
    <property type="entry name" value="ADH_zinc_N_2"/>
    <property type="match status" value="1"/>
</dbReference>
<name>A0A9P9EUP5_9HYPO</name>
<feature type="domain" description="Enoyl reductase (ER)" evidence="1">
    <location>
        <begin position="5"/>
        <end position="223"/>
    </location>
</feature>
<dbReference type="Pfam" id="PF00107">
    <property type="entry name" value="ADH_zinc_N"/>
    <property type="match status" value="1"/>
</dbReference>
<organism evidence="2 3">
    <name type="scientific">Dactylonectria estremocensis</name>
    <dbReference type="NCBI Taxonomy" id="1079267"/>
    <lineage>
        <taxon>Eukaryota</taxon>
        <taxon>Fungi</taxon>
        <taxon>Dikarya</taxon>
        <taxon>Ascomycota</taxon>
        <taxon>Pezizomycotina</taxon>
        <taxon>Sordariomycetes</taxon>
        <taxon>Hypocreomycetidae</taxon>
        <taxon>Hypocreales</taxon>
        <taxon>Nectriaceae</taxon>
        <taxon>Dactylonectria</taxon>
    </lineage>
</organism>
<sequence>MASQGLPKTIRQWTYPMPVPLDLIPVSDAAGTVVSVGKRVTRFKAGDKVVTLFMQEHLNGPNGASLPCAALTAWDSLYGIAEKAIKPGYIFALRFAKAAGARVIATTGSPQKVPLLEKLGADHILNYRETSDWGIKAKELSLASIKRFGVISIVGFLSGLSGSGPTHLENLLHLCTTRDMMQAISGNLEKLRPVIDERVFKFEETDKAFEYLDSGKHQGKVVIEVS</sequence>
<dbReference type="InterPro" id="IPR011032">
    <property type="entry name" value="GroES-like_sf"/>
</dbReference>
<dbReference type="InterPro" id="IPR020843">
    <property type="entry name" value="ER"/>
</dbReference>
<proteinExistence type="predicted"/>
<dbReference type="SUPFAM" id="SSF50129">
    <property type="entry name" value="GroES-like"/>
    <property type="match status" value="1"/>
</dbReference>